<dbReference type="AlphaFoldDB" id="K5WIC5"/>
<dbReference type="RefSeq" id="XP_007391426.1">
    <property type="nucleotide sequence ID" value="XM_007391364.1"/>
</dbReference>
<dbReference type="PANTHER" id="PTHR19879:SF9">
    <property type="entry name" value="TRANSCRIPTION INITIATION FACTOR TFIID SUBUNIT 5"/>
    <property type="match status" value="1"/>
</dbReference>
<dbReference type="SUPFAM" id="SSF50969">
    <property type="entry name" value="YVTN repeat-like/Quinoprotein amine dehydrogenase"/>
    <property type="match status" value="1"/>
</dbReference>
<dbReference type="EMBL" id="JH930469">
    <property type="protein sequence ID" value="EKM58834.1"/>
    <property type="molecule type" value="Genomic_DNA"/>
</dbReference>
<dbReference type="InParanoid" id="K5WIC5"/>
<evidence type="ECO:0000313" key="2">
    <source>
        <dbReference type="EMBL" id="EKM58834.1"/>
    </source>
</evidence>
<dbReference type="InterPro" id="IPR011044">
    <property type="entry name" value="Quino_amine_DH_bsu"/>
</dbReference>
<dbReference type="InterPro" id="IPR015943">
    <property type="entry name" value="WD40/YVTN_repeat-like_dom_sf"/>
</dbReference>
<dbReference type="PANTHER" id="PTHR19879">
    <property type="entry name" value="TRANSCRIPTION INITIATION FACTOR TFIID"/>
    <property type="match status" value="1"/>
</dbReference>
<reference evidence="2 3" key="1">
    <citation type="journal article" date="2012" name="BMC Genomics">
        <title>Comparative genomics of the white-rot fungi, Phanerochaete carnosa and P. chrysosporium, to elucidate the genetic basis of the distinct wood types they colonize.</title>
        <authorList>
            <person name="Suzuki H."/>
            <person name="MacDonald J."/>
            <person name="Syed K."/>
            <person name="Salamov A."/>
            <person name="Hori C."/>
            <person name="Aerts A."/>
            <person name="Henrissat B."/>
            <person name="Wiebenga A."/>
            <person name="vanKuyk P.A."/>
            <person name="Barry K."/>
            <person name="Lindquist E."/>
            <person name="LaButti K."/>
            <person name="Lapidus A."/>
            <person name="Lucas S."/>
            <person name="Coutinho P."/>
            <person name="Gong Y."/>
            <person name="Samejima M."/>
            <person name="Mahadevan R."/>
            <person name="Abou-Zaid M."/>
            <person name="de Vries R.P."/>
            <person name="Igarashi K."/>
            <person name="Yadav J.S."/>
            <person name="Grigoriev I.V."/>
            <person name="Master E.R."/>
        </authorList>
    </citation>
    <scope>NUCLEOTIDE SEQUENCE [LARGE SCALE GENOMIC DNA]</scope>
    <source>
        <strain evidence="2 3">HHB-10118-sp</strain>
    </source>
</reference>
<keyword evidence="1" id="KW-0853">WD repeat</keyword>
<dbReference type="PROSITE" id="PS50082">
    <property type="entry name" value="WD_REPEATS_2"/>
    <property type="match status" value="1"/>
</dbReference>
<dbReference type="KEGG" id="pco:PHACADRAFT_248929"/>
<keyword evidence="3" id="KW-1185">Reference proteome</keyword>
<feature type="repeat" description="WD" evidence="1">
    <location>
        <begin position="1"/>
        <end position="24"/>
    </location>
</feature>
<protein>
    <recommendedName>
        <fullName evidence="4">Anaphase-promoting complex subunit 4 WD40 domain-containing protein</fullName>
    </recommendedName>
</protein>
<organism evidence="2 3">
    <name type="scientific">Phanerochaete carnosa (strain HHB-10118-sp)</name>
    <name type="common">White-rot fungus</name>
    <name type="synonym">Peniophora carnosa</name>
    <dbReference type="NCBI Taxonomy" id="650164"/>
    <lineage>
        <taxon>Eukaryota</taxon>
        <taxon>Fungi</taxon>
        <taxon>Dikarya</taxon>
        <taxon>Basidiomycota</taxon>
        <taxon>Agaricomycotina</taxon>
        <taxon>Agaricomycetes</taxon>
        <taxon>Polyporales</taxon>
        <taxon>Phanerochaetaceae</taxon>
        <taxon>Phanerochaete</taxon>
    </lineage>
</organism>
<evidence type="ECO:0008006" key="4">
    <source>
        <dbReference type="Google" id="ProtNLM"/>
    </source>
</evidence>
<evidence type="ECO:0000256" key="1">
    <source>
        <dbReference type="PROSITE-ProRule" id="PRU00221"/>
    </source>
</evidence>
<dbReference type="HOGENOM" id="CLU_1120482_0_0_1"/>
<dbReference type="Gene3D" id="2.130.10.10">
    <property type="entry name" value="YVTN repeat-like/Quinoprotein amine dehydrogenase"/>
    <property type="match status" value="2"/>
</dbReference>
<sequence length="239" mass="26491">MARSSPHDKSVRLWDASTGACLQSLSIDKDKGVDELAFSPDGSRFYIKLFYSCSIYDTETYTHIEDVDAVSWAMSRQGDRIVTTTETDKARVKVWNATTGQELLAINEGQTQPGLVTFSPDGGEVLLTCEANETVSIYDSWTGQLRRTLRPSNIPRFVMYSPDGKHVVFVDEHKGVEVYGGKSGAFVGKVEGYGDNAKCHAAQLLPDGQTLLLHHSIGGPRGDDRHVHLYNIRDLVRIR</sequence>
<dbReference type="GeneID" id="18914491"/>
<gene>
    <name evidence="2" type="ORF">PHACADRAFT_248929</name>
</gene>
<dbReference type="InterPro" id="IPR001680">
    <property type="entry name" value="WD40_rpt"/>
</dbReference>
<evidence type="ECO:0000313" key="3">
    <source>
        <dbReference type="Proteomes" id="UP000008370"/>
    </source>
</evidence>
<accession>K5WIC5</accession>
<dbReference type="STRING" id="650164.K5WIC5"/>
<dbReference type="Proteomes" id="UP000008370">
    <property type="component" value="Unassembled WGS sequence"/>
</dbReference>
<proteinExistence type="predicted"/>
<name>K5WIC5_PHACS</name>
<dbReference type="OrthoDB" id="340259at2759"/>